<dbReference type="PANTHER" id="PTHR43409">
    <property type="entry name" value="ANAEROBIC MAGNESIUM-PROTOPORPHYRIN IX MONOMETHYL ESTER CYCLASE-RELATED"/>
    <property type="match status" value="1"/>
</dbReference>
<dbReference type="PROSITE" id="PS01278">
    <property type="entry name" value="MTTASE_RADICAL"/>
    <property type="match status" value="1"/>
</dbReference>
<dbReference type="Pfam" id="PF04055">
    <property type="entry name" value="Radical_SAM"/>
    <property type="match status" value="1"/>
</dbReference>
<dbReference type="RefSeq" id="WP_142854528.1">
    <property type="nucleotide sequence ID" value="NZ_FXWW01000006.1"/>
</dbReference>
<dbReference type="GO" id="GO:0046872">
    <property type="term" value="F:metal ion binding"/>
    <property type="evidence" value="ECO:0007669"/>
    <property type="project" value="UniProtKB-KW"/>
</dbReference>
<evidence type="ECO:0000256" key="5">
    <source>
        <dbReference type="ARBA" id="ARBA00022691"/>
    </source>
</evidence>
<dbReference type="SFLD" id="SFLDG01123">
    <property type="entry name" value="methyltransferase_(Class_B)"/>
    <property type="match status" value="1"/>
</dbReference>
<evidence type="ECO:0000313" key="12">
    <source>
        <dbReference type="EMBL" id="TQV66197.1"/>
    </source>
</evidence>
<evidence type="ECO:0000259" key="10">
    <source>
        <dbReference type="PROSITE" id="PS51332"/>
    </source>
</evidence>
<gene>
    <name evidence="12" type="ORF">FIL88_14170</name>
</gene>
<keyword evidence="8" id="KW-0411">Iron-sulfur</keyword>
<dbReference type="InterPro" id="IPR007197">
    <property type="entry name" value="rSAM"/>
</dbReference>
<evidence type="ECO:0000256" key="9">
    <source>
        <dbReference type="SAM" id="MobiDB-lite"/>
    </source>
</evidence>
<dbReference type="SFLD" id="SFLDS00029">
    <property type="entry name" value="Radical_SAM"/>
    <property type="match status" value="1"/>
</dbReference>
<dbReference type="GO" id="GO:0003824">
    <property type="term" value="F:catalytic activity"/>
    <property type="evidence" value="ECO:0007669"/>
    <property type="project" value="InterPro"/>
</dbReference>
<evidence type="ECO:0000256" key="2">
    <source>
        <dbReference type="ARBA" id="ARBA00022485"/>
    </source>
</evidence>
<dbReference type="CDD" id="cd01335">
    <property type="entry name" value="Radical_SAM"/>
    <property type="match status" value="1"/>
</dbReference>
<dbReference type="InterPro" id="IPR020612">
    <property type="entry name" value="Methylthiotransferase_CS"/>
</dbReference>
<evidence type="ECO:0000259" key="11">
    <source>
        <dbReference type="PROSITE" id="PS51918"/>
    </source>
</evidence>
<keyword evidence="5" id="KW-0949">S-adenosyl-L-methionine</keyword>
<evidence type="ECO:0000256" key="1">
    <source>
        <dbReference type="ARBA" id="ARBA00001966"/>
    </source>
</evidence>
<dbReference type="EMBL" id="VICH01000011">
    <property type="protein sequence ID" value="TQV66197.1"/>
    <property type="molecule type" value="Genomic_DNA"/>
</dbReference>
<organism evidence="12 13">
    <name type="scientific">Aliiroseovarius halocynthiae</name>
    <dbReference type="NCBI Taxonomy" id="985055"/>
    <lineage>
        <taxon>Bacteria</taxon>
        <taxon>Pseudomonadati</taxon>
        <taxon>Pseudomonadota</taxon>
        <taxon>Alphaproteobacteria</taxon>
        <taxon>Rhodobacterales</taxon>
        <taxon>Paracoccaceae</taxon>
        <taxon>Aliiroseovarius</taxon>
    </lineage>
</organism>
<dbReference type="InterPro" id="IPR058240">
    <property type="entry name" value="rSAM_sf"/>
</dbReference>
<feature type="region of interest" description="Disordered" evidence="9">
    <location>
        <begin position="504"/>
        <end position="529"/>
    </location>
</feature>
<sequence>MTKVTLFSATLGEDGKIEPPLGPLYIAAALEQIGHEVDFRDYQLHEGADCYSADTFVQALEGHQEYVLISCFVDMLPVVLAACKKLKVADPGCKIILGGPGVSGNARELMEAFAWVDGIVRGEGEKTIQAFFGIDELDTLVGDPVAGLVWRDGDTLVDGPERPRITDADNLPWPAYHLLDWSRYSSARVITTRGCPYKCSFCDVAPLWGRRAVYRDIKRAIDEIVMLRDRFGIDKIAIVDDTFVLNRDRVRAFCQNILDRGVKVEWGCFGRINLMSEDLVSLMAQAGCRAIFYGIDSGAQKVLNRTFKELKAETILPALEMSQRYFDRVEASFIWGYPFETLEDFEETLALASAASQFAPKVNVQLHMLSPLPSSPIYLDFEGTLQRPAPEDSNWLLLPAVLLDERAAQVAEVIDMAPHLFPGFFNLPTESRDEKRAYLEKSMRALDFTIGSSLFDKEVLTLMEACNRPTEERLLQTAEDDADRIGIGLALGLFRRTRRRNRKAASTVDSAARGPSMVRQRNDLQKATS</sequence>
<dbReference type="PROSITE" id="PS51332">
    <property type="entry name" value="B12_BINDING"/>
    <property type="match status" value="1"/>
</dbReference>
<dbReference type="GO" id="GO:0051539">
    <property type="term" value="F:4 iron, 4 sulfur cluster binding"/>
    <property type="evidence" value="ECO:0007669"/>
    <property type="project" value="UniProtKB-KW"/>
</dbReference>
<dbReference type="GO" id="GO:0005829">
    <property type="term" value="C:cytosol"/>
    <property type="evidence" value="ECO:0007669"/>
    <property type="project" value="TreeGrafter"/>
</dbReference>
<evidence type="ECO:0000313" key="13">
    <source>
        <dbReference type="Proteomes" id="UP000315816"/>
    </source>
</evidence>
<keyword evidence="4" id="KW-0808">Transferase</keyword>
<accession>A0A545SMM0</accession>
<dbReference type="PROSITE" id="PS51918">
    <property type="entry name" value="RADICAL_SAM"/>
    <property type="match status" value="1"/>
</dbReference>
<dbReference type="AlphaFoldDB" id="A0A545SMM0"/>
<comment type="caution">
    <text evidence="12">The sequence shown here is derived from an EMBL/GenBank/DDBJ whole genome shotgun (WGS) entry which is preliminary data.</text>
</comment>
<evidence type="ECO:0000256" key="8">
    <source>
        <dbReference type="ARBA" id="ARBA00023014"/>
    </source>
</evidence>
<feature type="domain" description="Radical SAM core" evidence="11">
    <location>
        <begin position="181"/>
        <end position="408"/>
    </location>
</feature>
<dbReference type="InterPro" id="IPR034466">
    <property type="entry name" value="Methyltransferase_Class_B"/>
</dbReference>
<dbReference type="Gene3D" id="3.80.30.20">
    <property type="entry name" value="tm_1862 like domain"/>
    <property type="match status" value="1"/>
</dbReference>
<evidence type="ECO:0000256" key="6">
    <source>
        <dbReference type="ARBA" id="ARBA00022723"/>
    </source>
</evidence>
<dbReference type="InterPro" id="IPR023404">
    <property type="entry name" value="rSAM_horseshoe"/>
</dbReference>
<evidence type="ECO:0000256" key="7">
    <source>
        <dbReference type="ARBA" id="ARBA00023004"/>
    </source>
</evidence>
<keyword evidence="6" id="KW-0479">Metal-binding</keyword>
<dbReference type="Pfam" id="PF02310">
    <property type="entry name" value="B12-binding"/>
    <property type="match status" value="1"/>
</dbReference>
<dbReference type="PANTHER" id="PTHR43409:SF7">
    <property type="entry name" value="BLL1977 PROTEIN"/>
    <property type="match status" value="1"/>
</dbReference>
<dbReference type="CDD" id="cd02068">
    <property type="entry name" value="radical_SAM_B12_BD"/>
    <property type="match status" value="1"/>
</dbReference>
<keyword evidence="3" id="KW-0489">Methyltransferase</keyword>
<evidence type="ECO:0000256" key="3">
    <source>
        <dbReference type="ARBA" id="ARBA00022603"/>
    </source>
</evidence>
<protein>
    <submittedName>
        <fullName evidence="12">B12-binding domain-containing radical SAM protein</fullName>
    </submittedName>
</protein>
<feature type="domain" description="B12-binding" evidence="10">
    <location>
        <begin position="3"/>
        <end position="142"/>
    </location>
</feature>
<dbReference type="InterPro" id="IPR006638">
    <property type="entry name" value="Elp3/MiaA/NifB-like_rSAM"/>
</dbReference>
<evidence type="ECO:0000256" key="4">
    <source>
        <dbReference type="ARBA" id="ARBA00022679"/>
    </source>
</evidence>
<dbReference type="InterPro" id="IPR006158">
    <property type="entry name" value="Cobalamin-bd"/>
</dbReference>
<dbReference type="SUPFAM" id="SSF102114">
    <property type="entry name" value="Radical SAM enzymes"/>
    <property type="match status" value="1"/>
</dbReference>
<keyword evidence="7" id="KW-0408">Iron</keyword>
<comment type="cofactor">
    <cofactor evidence="1">
        <name>[4Fe-4S] cluster</name>
        <dbReference type="ChEBI" id="CHEBI:49883"/>
    </cofactor>
</comment>
<dbReference type="Proteomes" id="UP000315816">
    <property type="component" value="Unassembled WGS sequence"/>
</dbReference>
<dbReference type="SFLD" id="SFLDG01082">
    <property type="entry name" value="B12-binding_domain_containing"/>
    <property type="match status" value="1"/>
</dbReference>
<dbReference type="GO" id="GO:0031419">
    <property type="term" value="F:cobalamin binding"/>
    <property type="evidence" value="ECO:0007669"/>
    <property type="project" value="InterPro"/>
</dbReference>
<dbReference type="InterPro" id="IPR051198">
    <property type="entry name" value="BchE-like"/>
</dbReference>
<dbReference type="Gene3D" id="3.40.50.280">
    <property type="entry name" value="Cobalamin-binding domain"/>
    <property type="match status" value="1"/>
</dbReference>
<name>A0A545SMM0_9RHOB</name>
<dbReference type="SMART" id="SM00729">
    <property type="entry name" value="Elp3"/>
    <property type="match status" value="1"/>
</dbReference>
<feature type="compositionally biased region" description="Basic and acidic residues" evidence="9">
    <location>
        <begin position="520"/>
        <end position="529"/>
    </location>
</feature>
<reference evidence="12 13" key="1">
    <citation type="submission" date="2019-06" db="EMBL/GenBank/DDBJ databases">
        <title>A novel species of marine bacteria.</title>
        <authorList>
            <person name="Wang Y."/>
        </authorList>
    </citation>
    <scope>NUCLEOTIDE SEQUENCE [LARGE SCALE GENOMIC DNA]</scope>
    <source>
        <strain evidence="12 13">MA1-10</strain>
    </source>
</reference>
<proteinExistence type="predicted"/>
<keyword evidence="2" id="KW-0004">4Fe-4S</keyword>
<keyword evidence="13" id="KW-1185">Reference proteome</keyword>
<dbReference type="OrthoDB" id="9801424at2"/>